<proteinExistence type="predicted"/>
<evidence type="ECO:0000313" key="6">
    <source>
        <dbReference type="Proteomes" id="UP000324143"/>
    </source>
</evidence>
<dbReference type="PANTHER" id="PTHR23222">
    <property type="entry name" value="PROHIBITIN"/>
    <property type="match status" value="1"/>
</dbReference>
<gene>
    <name evidence="5" type="ORF">FXF47_00080</name>
</gene>
<evidence type="ECO:0000259" key="4">
    <source>
        <dbReference type="SMART" id="SM00244"/>
    </source>
</evidence>
<dbReference type="PANTHER" id="PTHR23222:SF0">
    <property type="entry name" value="PROHIBITIN 1"/>
    <property type="match status" value="1"/>
</dbReference>
<protein>
    <submittedName>
        <fullName evidence="5">Prohibitin family protein</fullName>
    </submittedName>
</protein>
<evidence type="ECO:0000313" key="5">
    <source>
        <dbReference type="EMBL" id="TYB32170.1"/>
    </source>
</evidence>
<keyword evidence="3" id="KW-0812">Transmembrane</keyword>
<dbReference type="Gene3D" id="3.30.479.30">
    <property type="entry name" value="Band 7 domain"/>
    <property type="match status" value="1"/>
</dbReference>
<organism evidence="5 6">
    <name type="scientific">Candidatus Mcinerneyibacterium aminivorans</name>
    <dbReference type="NCBI Taxonomy" id="2703815"/>
    <lineage>
        <taxon>Bacteria</taxon>
        <taxon>Candidatus Macinerneyibacteriota</taxon>
        <taxon>Candidatus Mcinerneyibacteria</taxon>
        <taxon>Candidatus Mcinerneyibacteriales</taxon>
        <taxon>Candidatus Mcinerneyibacteriaceae</taxon>
        <taxon>Candidatus Mcinerneyibacterium</taxon>
    </lineage>
</organism>
<reference evidence="5" key="1">
    <citation type="submission" date="2019-08" db="EMBL/GenBank/DDBJ databases">
        <title>Genomic characterization of a novel candidate phylum (ARYD3) from a high temperature, high salinity tertiary oil reservoir in north central Oklahoma, USA.</title>
        <authorList>
            <person name="Youssef N.H."/>
            <person name="Yadav A."/>
            <person name="Elshahed M.S."/>
        </authorList>
    </citation>
    <scope>NUCLEOTIDE SEQUENCE [LARGE SCALE GENOMIC DNA]</scope>
    <source>
        <strain evidence="5">ARYD3</strain>
    </source>
</reference>
<evidence type="ECO:0000256" key="3">
    <source>
        <dbReference type="SAM" id="Phobius"/>
    </source>
</evidence>
<evidence type="ECO:0000256" key="2">
    <source>
        <dbReference type="SAM" id="MobiDB-lite"/>
    </source>
</evidence>
<accession>A0A5D0ML56</accession>
<feature type="domain" description="Band 7" evidence="4">
    <location>
        <begin position="44"/>
        <end position="221"/>
    </location>
</feature>
<feature type="transmembrane region" description="Helical" evidence="3">
    <location>
        <begin position="28"/>
        <end position="49"/>
    </location>
</feature>
<dbReference type="Proteomes" id="UP000324143">
    <property type="component" value="Unassembled WGS sequence"/>
</dbReference>
<dbReference type="CDD" id="cd03401">
    <property type="entry name" value="SPFH_prohibitin"/>
    <property type="match status" value="1"/>
</dbReference>
<dbReference type="InterPro" id="IPR036013">
    <property type="entry name" value="Band_7/SPFH_dom_sf"/>
</dbReference>
<dbReference type="AlphaFoldDB" id="A0A5D0ML56"/>
<comment type="caution">
    <text evidence="5">The sequence shown here is derived from an EMBL/GenBank/DDBJ whole genome shotgun (WGS) entry which is preliminary data.</text>
</comment>
<feature type="region of interest" description="Disordered" evidence="2">
    <location>
        <begin position="297"/>
        <end position="324"/>
    </location>
</feature>
<evidence type="ECO:0000256" key="1">
    <source>
        <dbReference type="SAM" id="Coils"/>
    </source>
</evidence>
<keyword evidence="1" id="KW-0175">Coiled coil</keyword>
<name>A0A5D0ML56_9BACT</name>
<feature type="coiled-coil region" evidence="1">
    <location>
        <begin position="220"/>
        <end position="249"/>
    </location>
</feature>
<dbReference type="EMBL" id="VSIX01000003">
    <property type="protein sequence ID" value="TYB32170.1"/>
    <property type="molecule type" value="Genomic_DNA"/>
</dbReference>
<sequence length="324" mass="36692">MLALISLFLILIGVIIFPFSSKLNISKYLILLFIIIMAVVFAAQSVVIIDAGEVGVQILFGKVIKRPLQSGPNFKIPMVEVVKYPTRLREYTMSAREVEGEKVGDDSITVRSFDGLEVKIDSTIWWKIDKNKIYDIYENIARDTDDLKAKVVRPAIRTAIRDECSAIPLQELYSVERQKLGNYIKERLTKTLAKKHILIEEVLIRNIKLPSKVEESVQIKIQKQQEAEAMEAKKDIARKEAEIKEIEANGLAKAQSIIKKNLTPEYLQHEAIQAYKELAKSKNTTFVILPTSKEGTGMPLILNPNKQSVEPQTGPEKETTEEKK</sequence>
<dbReference type="Pfam" id="PF01145">
    <property type="entry name" value="Band_7"/>
    <property type="match status" value="1"/>
</dbReference>
<feature type="compositionally biased region" description="Basic and acidic residues" evidence="2">
    <location>
        <begin position="315"/>
        <end position="324"/>
    </location>
</feature>
<dbReference type="SMART" id="SM00244">
    <property type="entry name" value="PHB"/>
    <property type="match status" value="1"/>
</dbReference>
<dbReference type="GO" id="GO:0016020">
    <property type="term" value="C:membrane"/>
    <property type="evidence" value="ECO:0007669"/>
    <property type="project" value="InterPro"/>
</dbReference>
<dbReference type="InterPro" id="IPR000163">
    <property type="entry name" value="Prohibitin"/>
</dbReference>
<keyword evidence="3" id="KW-1133">Transmembrane helix</keyword>
<dbReference type="InterPro" id="IPR001107">
    <property type="entry name" value="Band_7"/>
</dbReference>
<keyword evidence="6" id="KW-1185">Reference proteome</keyword>
<dbReference type="SUPFAM" id="SSF117892">
    <property type="entry name" value="Band 7/SPFH domain"/>
    <property type="match status" value="1"/>
</dbReference>
<keyword evidence="3" id="KW-0472">Membrane</keyword>